<dbReference type="Gene3D" id="2.40.170.20">
    <property type="entry name" value="TonB-dependent receptor, beta-barrel domain"/>
    <property type="match status" value="1"/>
</dbReference>
<protein>
    <recommendedName>
        <fullName evidence="17">TonB-dependent receptor</fullName>
    </recommendedName>
</protein>
<comment type="similarity">
    <text evidence="2 11 12">Belongs to the TonB-dependent receptor family.</text>
</comment>
<dbReference type="RefSeq" id="WP_107144251.1">
    <property type="nucleotide sequence ID" value="NZ_CP028324.1"/>
</dbReference>
<sequence>MLMKYGASSQLQRRVIYCTLSFMIADSAYAQSSEKEMAVVQVTGSADAGRREATVAKAIVTREEMLRFGDNALVDVLRRVPGVTVVDGQGRGSEVRMRGLGAGYTQILINGEPAAPGFSLDSIPPSAIERIEVSRVATADASAQAMAGSINLILKQVARKAQSELKASLAGYGGNPSVYLDAMHSDKRDDFSYVLQGGLSRDENTWPFLIDQQAYDPAGAPTMARRTDKRETGTGRTASLTPRLNWKLGNGDSMALDGLYQWRGVHAGTDEERSAAFGKAPLYASDILRLNMDTVLARTAWNWSHRLPQDAVLDVKLVNNYNHRKSRAKFDAFDSGGGNVLDERTLSEFSDVSWTLAGKYRTPWRAGHAVALGWDVQSSQRDEERDQRQRAPAGYPALTVADRYEAEVTRLALFAQDEWDFTQRSSIYAGLRWEGLRTDTTGTSIVGVRNRSSVFSPVLQLVWKLPDSKSDQVRVGLSRTYKAPNTRDLMPRRYVATDNTATTPDLQGNPALLPELAWGADVAYEHYLGDAGLVSVSGNVRDIKNVIVQELSSQNDVWLSRPVNAGDARVAGVEFEGKANLAKLAPQWPALDVRLNLARNWSEVRSVPGPHNRLDKQTPASALFGLDYGPPGQPWRLGSSFSWQQGGPVRLSRTQRIDSNARRILDAYGSWRFHNGNQLRLSISNMLHENTILSSEYFSAEGSLRQTSSMRNRTVARITLEIK</sequence>
<evidence type="ECO:0000256" key="8">
    <source>
        <dbReference type="ARBA" id="ARBA00023136"/>
    </source>
</evidence>
<evidence type="ECO:0000313" key="16">
    <source>
        <dbReference type="Proteomes" id="UP000240505"/>
    </source>
</evidence>
<dbReference type="InterPro" id="IPR000531">
    <property type="entry name" value="Beta-barrel_TonB"/>
</dbReference>
<evidence type="ECO:0000259" key="13">
    <source>
        <dbReference type="Pfam" id="PF00593"/>
    </source>
</evidence>
<dbReference type="InterPro" id="IPR039426">
    <property type="entry name" value="TonB-dep_rcpt-like"/>
</dbReference>
<dbReference type="OrthoDB" id="8671598at2"/>
<accession>A0A2R4CH49</accession>
<evidence type="ECO:0000256" key="9">
    <source>
        <dbReference type="ARBA" id="ARBA00023170"/>
    </source>
</evidence>
<reference evidence="15 16" key="1">
    <citation type="submission" date="2018-03" db="EMBL/GenBank/DDBJ databases">
        <title>Massilia armeniaca sp. nov., isolated from desert soil.</title>
        <authorList>
            <person name="Huang H."/>
            <person name="Ren M."/>
        </authorList>
    </citation>
    <scope>NUCLEOTIDE SEQUENCE [LARGE SCALE GENOMIC DNA]</scope>
    <source>
        <strain evidence="15 16">ZMN-3</strain>
    </source>
</reference>
<keyword evidence="8 11" id="KW-0472">Membrane</keyword>
<dbReference type="InterPro" id="IPR012910">
    <property type="entry name" value="Plug_dom"/>
</dbReference>
<keyword evidence="9" id="KW-0675">Receptor</keyword>
<dbReference type="InterPro" id="IPR036942">
    <property type="entry name" value="Beta-barrel_TonB_sf"/>
</dbReference>
<feature type="domain" description="TonB-dependent receptor-like beta-barrel" evidence="13">
    <location>
        <begin position="261"/>
        <end position="685"/>
    </location>
</feature>
<keyword evidence="3 11" id="KW-0813">Transport</keyword>
<proteinExistence type="inferred from homology"/>
<keyword evidence="4 11" id="KW-1134">Transmembrane beta strand</keyword>
<dbReference type="InterPro" id="IPR037066">
    <property type="entry name" value="Plug_dom_sf"/>
</dbReference>
<comment type="subcellular location">
    <subcellularLocation>
        <location evidence="1 11">Cell outer membrane</location>
        <topology evidence="1 11">Multi-pass membrane protein</topology>
    </subcellularLocation>
</comment>
<dbReference type="KEGG" id="masz:C9I28_27365"/>
<dbReference type="SUPFAM" id="SSF56935">
    <property type="entry name" value="Porins"/>
    <property type="match status" value="1"/>
</dbReference>
<organism evidence="15 16">
    <name type="scientific">Pseudoduganella armeniaca</name>
    <dbReference type="NCBI Taxonomy" id="2072590"/>
    <lineage>
        <taxon>Bacteria</taxon>
        <taxon>Pseudomonadati</taxon>
        <taxon>Pseudomonadota</taxon>
        <taxon>Betaproteobacteria</taxon>
        <taxon>Burkholderiales</taxon>
        <taxon>Oxalobacteraceae</taxon>
        <taxon>Telluria group</taxon>
        <taxon>Pseudoduganella</taxon>
    </lineage>
</organism>
<feature type="domain" description="TonB-dependent receptor plug" evidence="14">
    <location>
        <begin position="51"/>
        <end position="148"/>
    </location>
</feature>
<dbReference type="AlphaFoldDB" id="A0A2R4CH49"/>
<evidence type="ECO:0000256" key="5">
    <source>
        <dbReference type="ARBA" id="ARBA00022692"/>
    </source>
</evidence>
<dbReference type="PANTHER" id="PTHR30069:SF29">
    <property type="entry name" value="HEMOGLOBIN AND HEMOGLOBIN-HAPTOGLOBIN-BINDING PROTEIN 1-RELATED"/>
    <property type="match status" value="1"/>
</dbReference>
<dbReference type="PANTHER" id="PTHR30069">
    <property type="entry name" value="TONB-DEPENDENT OUTER MEMBRANE RECEPTOR"/>
    <property type="match status" value="1"/>
</dbReference>
<dbReference type="Pfam" id="PF07715">
    <property type="entry name" value="Plug"/>
    <property type="match status" value="1"/>
</dbReference>
<keyword evidence="6" id="KW-0732">Signal</keyword>
<evidence type="ECO:0000256" key="4">
    <source>
        <dbReference type="ARBA" id="ARBA00022452"/>
    </source>
</evidence>
<evidence type="ECO:0000313" key="15">
    <source>
        <dbReference type="EMBL" id="AVR98926.1"/>
    </source>
</evidence>
<dbReference type="EMBL" id="CP028324">
    <property type="protein sequence ID" value="AVR98926.1"/>
    <property type="molecule type" value="Genomic_DNA"/>
</dbReference>
<evidence type="ECO:0000256" key="11">
    <source>
        <dbReference type="PROSITE-ProRule" id="PRU01360"/>
    </source>
</evidence>
<evidence type="ECO:0000256" key="3">
    <source>
        <dbReference type="ARBA" id="ARBA00022448"/>
    </source>
</evidence>
<dbReference type="Gene3D" id="2.170.130.10">
    <property type="entry name" value="TonB-dependent receptor, plug domain"/>
    <property type="match status" value="1"/>
</dbReference>
<evidence type="ECO:0000256" key="12">
    <source>
        <dbReference type="RuleBase" id="RU003357"/>
    </source>
</evidence>
<evidence type="ECO:0000256" key="10">
    <source>
        <dbReference type="ARBA" id="ARBA00023237"/>
    </source>
</evidence>
<dbReference type="Pfam" id="PF00593">
    <property type="entry name" value="TonB_dep_Rec_b-barrel"/>
    <property type="match status" value="1"/>
</dbReference>
<evidence type="ECO:0008006" key="17">
    <source>
        <dbReference type="Google" id="ProtNLM"/>
    </source>
</evidence>
<dbReference type="Proteomes" id="UP000240505">
    <property type="component" value="Chromosome"/>
</dbReference>
<evidence type="ECO:0000256" key="6">
    <source>
        <dbReference type="ARBA" id="ARBA00022729"/>
    </source>
</evidence>
<keyword evidence="16" id="KW-1185">Reference proteome</keyword>
<keyword evidence="5 11" id="KW-0812">Transmembrane</keyword>
<name>A0A2R4CH49_9BURK</name>
<evidence type="ECO:0000259" key="14">
    <source>
        <dbReference type="Pfam" id="PF07715"/>
    </source>
</evidence>
<gene>
    <name evidence="15" type="ORF">C9I28_27365</name>
</gene>
<dbReference type="PROSITE" id="PS52016">
    <property type="entry name" value="TONB_DEPENDENT_REC_3"/>
    <property type="match status" value="1"/>
</dbReference>
<dbReference type="CDD" id="cd01347">
    <property type="entry name" value="ligand_gated_channel"/>
    <property type="match status" value="1"/>
</dbReference>
<evidence type="ECO:0000256" key="7">
    <source>
        <dbReference type="ARBA" id="ARBA00023077"/>
    </source>
</evidence>
<dbReference type="GO" id="GO:0009279">
    <property type="term" value="C:cell outer membrane"/>
    <property type="evidence" value="ECO:0007669"/>
    <property type="project" value="UniProtKB-SubCell"/>
</dbReference>
<keyword evidence="7 12" id="KW-0798">TonB box</keyword>
<evidence type="ECO:0000256" key="2">
    <source>
        <dbReference type="ARBA" id="ARBA00009810"/>
    </source>
</evidence>
<dbReference type="GO" id="GO:0015344">
    <property type="term" value="F:siderophore uptake transmembrane transporter activity"/>
    <property type="evidence" value="ECO:0007669"/>
    <property type="project" value="TreeGrafter"/>
</dbReference>
<dbReference type="GO" id="GO:0044718">
    <property type="term" value="P:siderophore transmembrane transport"/>
    <property type="evidence" value="ECO:0007669"/>
    <property type="project" value="TreeGrafter"/>
</dbReference>
<keyword evidence="10 11" id="KW-0998">Cell outer membrane</keyword>
<evidence type="ECO:0000256" key="1">
    <source>
        <dbReference type="ARBA" id="ARBA00004571"/>
    </source>
</evidence>